<sequence length="154" mass="17382">MRPGSRIQFSEALPGEADAIYHLLDKAGLEGMVSKRSDSKYRSGPTTNWLKTKCFTVGEFELLGVEREKGKPAFALLAEPGTGKYAGSAFVSVNREMRERLWNRVQEHAGPAPKDMKKRPATQWVKPGIKARVKHLRGEEDLRHASLQDFWEDD</sequence>
<dbReference type="SUPFAM" id="SSF56091">
    <property type="entry name" value="DNA ligase/mRNA capping enzyme, catalytic domain"/>
    <property type="match status" value="1"/>
</dbReference>
<organism evidence="1 2">
    <name type="scientific">Mesorhizobium escarrei</name>
    <dbReference type="NCBI Taxonomy" id="666018"/>
    <lineage>
        <taxon>Bacteria</taxon>
        <taxon>Pseudomonadati</taxon>
        <taxon>Pseudomonadota</taxon>
        <taxon>Alphaproteobacteria</taxon>
        <taxon>Hyphomicrobiales</taxon>
        <taxon>Phyllobacteriaceae</taxon>
        <taxon>Mesorhizobium</taxon>
    </lineage>
</organism>
<reference evidence="1 2" key="1">
    <citation type="submission" date="2022-03" db="EMBL/GenBank/DDBJ databases">
        <authorList>
            <person name="Brunel B."/>
        </authorList>
    </citation>
    <scope>NUCLEOTIDE SEQUENCE [LARGE SCALE GENOMIC DNA]</scope>
    <source>
        <strain evidence="1">STM5069sample</strain>
    </source>
</reference>
<keyword evidence="2" id="KW-1185">Reference proteome</keyword>
<proteinExistence type="predicted"/>
<protein>
    <recommendedName>
        <fullName evidence="3">ATP-dependent DNA ligase</fullName>
    </recommendedName>
</protein>
<dbReference type="EMBL" id="CAKXZT010000121">
    <property type="protein sequence ID" value="CAH2401043.1"/>
    <property type="molecule type" value="Genomic_DNA"/>
</dbReference>
<name>A0ABM9DWC3_9HYPH</name>
<dbReference type="Proteomes" id="UP001153050">
    <property type="component" value="Unassembled WGS sequence"/>
</dbReference>
<accession>A0ABM9DWC3</accession>
<dbReference type="Gene3D" id="3.30.1490.70">
    <property type="match status" value="1"/>
</dbReference>
<gene>
    <name evidence="1" type="ORF">MES5069_270217</name>
</gene>
<comment type="caution">
    <text evidence="1">The sequence shown here is derived from an EMBL/GenBank/DDBJ whole genome shotgun (WGS) entry which is preliminary data.</text>
</comment>
<evidence type="ECO:0000313" key="2">
    <source>
        <dbReference type="Proteomes" id="UP001153050"/>
    </source>
</evidence>
<evidence type="ECO:0000313" key="1">
    <source>
        <dbReference type="EMBL" id="CAH2401043.1"/>
    </source>
</evidence>
<evidence type="ECO:0008006" key="3">
    <source>
        <dbReference type="Google" id="ProtNLM"/>
    </source>
</evidence>